<comment type="function">
    <text evidence="6">Required for the assembly of the V0 complex of the vacuolar ATPase (V-ATPase) in the endoplasmic reticulum.</text>
</comment>
<proteinExistence type="inferred from homology"/>
<sequence>MTSRRIVSTEKTILDQDDAATAPGSGAPQGDSNITPAVPAHVIFKLLGFTFAMITLPIGTYFMTVNTIFKGNSTFAGGLAAVMANVVLIGYVIVAMKEDQSDRLEAEAEAKKAR</sequence>
<comment type="subcellular location">
    <subcellularLocation>
        <location evidence="6">Endoplasmic reticulum membrane</location>
        <topology evidence="6">Multi-pass membrane protein</topology>
    </subcellularLocation>
    <subcellularLocation>
        <location evidence="6">Endoplasmic reticulum-Golgi intermediate compartment membrane</location>
        <topology evidence="6">Multi-pass membrane protein</topology>
    </subcellularLocation>
    <subcellularLocation>
        <location evidence="6">Cytoplasmic vesicle</location>
        <location evidence="6">COPII-coated vesicle membrane</location>
        <topology evidence="6">Multi-pass membrane protein</topology>
    </subcellularLocation>
</comment>
<dbReference type="GO" id="GO:0005789">
    <property type="term" value="C:endoplasmic reticulum membrane"/>
    <property type="evidence" value="ECO:0007669"/>
    <property type="project" value="UniProtKB-SubCell"/>
</dbReference>
<comment type="caution">
    <text evidence="6">Lacks conserved residue(s) required for the propagation of feature annotation.</text>
</comment>
<keyword evidence="8" id="KW-1185">Reference proteome</keyword>
<evidence type="ECO:0000256" key="4">
    <source>
        <dbReference type="ARBA" id="ARBA00023136"/>
    </source>
</evidence>
<evidence type="ECO:0000313" key="8">
    <source>
        <dbReference type="Proteomes" id="UP001175001"/>
    </source>
</evidence>
<keyword evidence="4 6" id="KW-0472">Membrane</keyword>
<dbReference type="InterPro" id="IPR019013">
    <property type="entry name" value="Vma21"/>
</dbReference>
<name>A0AA39YKW0_9PEZI</name>
<evidence type="ECO:0000256" key="6">
    <source>
        <dbReference type="HAMAP-Rule" id="MF_03058"/>
    </source>
</evidence>
<dbReference type="PANTHER" id="PTHR31792">
    <property type="entry name" value="VACUOLAR ATPASE ASSEMBLY INTEGRAL MEMBRANE PROTEIN VMA21"/>
    <property type="match status" value="1"/>
</dbReference>
<dbReference type="EMBL" id="JAUJDW010000021">
    <property type="protein sequence ID" value="KAK0654482.1"/>
    <property type="molecule type" value="Genomic_DNA"/>
</dbReference>
<dbReference type="GO" id="GO:0033116">
    <property type="term" value="C:endoplasmic reticulum-Golgi intermediate compartment membrane"/>
    <property type="evidence" value="ECO:0007669"/>
    <property type="project" value="UniProtKB-SubCell"/>
</dbReference>
<evidence type="ECO:0000313" key="7">
    <source>
        <dbReference type="EMBL" id="KAK0654482.1"/>
    </source>
</evidence>
<dbReference type="PANTHER" id="PTHR31792:SF3">
    <property type="entry name" value="VACUOLAR ATPASE ASSEMBLY INTEGRAL MEMBRANE PROTEIN VMA21"/>
    <property type="match status" value="1"/>
</dbReference>
<keyword evidence="2 6" id="KW-0256">Endoplasmic reticulum</keyword>
<evidence type="ECO:0000256" key="5">
    <source>
        <dbReference type="ARBA" id="ARBA00023329"/>
    </source>
</evidence>
<dbReference type="GO" id="GO:0012507">
    <property type="term" value="C:ER to Golgi transport vesicle membrane"/>
    <property type="evidence" value="ECO:0007669"/>
    <property type="project" value="UniProtKB-SubCell"/>
</dbReference>
<dbReference type="GO" id="GO:0070072">
    <property type="term" value="P:vacuolar proton-transporting V-type ATPase complex assembly"/>
    <property type="evidence" value="ECO:0007669"/>
    <property type="project" value="UniProtKB-UniRule"/>
</dbReference>
<comment type="caution">
    <text evidence="7">The sequence shown here is derived from an EMBL/GenBank/DDBJ whole genome shotgun (WGS) entry which is preliminary data.</text>
</comment>
<reference evidence="7" key="1">
    <citation type="submission" date="2023-06" db="EMBL/GenBank/DDBJ databases">
        <title>Multi-omics analyses reveal the molecular pathogenesis toolkit of Lasiodiplodia hormozganensis, a cross-kingdom pathogen.</title>
        <authorList>
            <person name="Felix C."/>
            <person name="Meneses R."/>
            <person name="Goncalves M.F.M."/>
            <person name="Tilleman L."/>
            <person name="Duarte A.S."/>
            <person name="Jorrin-Novo J.V."/>
            <person name="Van De Peer Y."/>
            <person name="Deforce D."/>
            <person name="Van Nieuwerburgh F."/>
            <person name="Esteves A.C."/>
            <person name="Alves A."/>
        </authorList>
    </citation>
    <scope>NUCLEOTIDE SEQUENCE</scope>
    <source>
        <strain evidence="7">CBS 339.90</strain>
    </source>
</reference>
<feature type="transmembrane region" description="Helical" evidence="6">
    <location>
        <begin position="42"/>
        <end position="63"/>
    </location>
</feature>
<dbReference type="Proteomes" id="UP001175001">
    <property type="component" value="Unassembled WGS sequence"/>
</dbReference>
<feature type="transmembrane region" description="Helical" evidence="6">
    <location>
        <begin position="75"/>
        <end position="94"/>
    </location>
</feature>
<organism evidence="7 8">
    <name type="scientific">Lasiodiplodia hormozganensis</name>
    <dbReference type="NCBI Taxonomy" id="869390"/>
    <lineage>
        <taxon>Eukaryota</taxon>
        <taxon>Fungi</taxon>
        <taxon>Dikarya</taxon>
        <taxon>Ascomycota</taxon>
        <taxon>Pezizomycotina</taxon>
        <taxon>Dothideomycetes</taxon>
        <taxon>Dothideomycetes incertae sedis</taxon>
        <taxon>Botryosphaeriales</taxon>
        <taxon>Botryosphaeriaceae</taxon>
        <taxon>Lasiodiplodia</taxon>
    </lineage>
</organism>
<evidence type="ECO:0000256" key="1">
    <source>
        <dbReference type="ARBA" id="ARBA00022692"/>
    </source>
</evidence>
<comment type="similarity">
    <text evidence="6">Belongs to the VMA21 family.</text>
</comment>
<accession>A0AA39YKW0</accession>
<keyword evidence="5 6" id="KW-0968">Cytoplasmic vesicle</keyword>
<keyword evidence="3 6" id="KW-1133">Transmembrane helix</keyword>
<keyword evidence="1 6" id="KW-0812">Transmembrane</keyword>
<dbReference type="Pfam" id="PF09446">
    <property type="entry name" value="VMA21"/>
    <property type="match status" value="1"/>
</dbReference>
<evidence type="ECO:0000256" key="2">
    <source>
        <dbReference type="ARBA" id="ARBA00022824"/>
    </source>
</evidence>
<dbReference type="HAMAP" id="MF_03058">
    <property type="entry name" value="VMA21"/>
    <property type="match status" value="1"/>
</dbReference>
<dbReference type="AlphaFoldDB" id="A0AA39YKW0"/>
<gene>
    <name evidence="7" type="primary">vma-21</name>
    <name evidence="7" type="ORF">DIS24_g5161</name>
</gene>
<evidence type="ECO:0000256" key="3">
    <source>
        <dbReference type="ARBA" id="ARBA00022989"/>
    </source>
</evidence>
<protein>
    <submittedName>
        <fullName evidence="7">Vacuolar ATPase assembly integral membrane protein vma-21</fullName>
    </submittedName>
</protein>